<sequence>MEQILNPLQTSLGRLKVNSPVTVASGTFALENLDFIEQDHLGAYVCKTITRYPKKGNPPPRLYETEAGLLNSIGLQNPGLDKFIAEDLPVLRETLTVPLIVSFSGSSLKEFVQMLECLEKQEGISGYEVNVSCPNVENEGIAFGIDPDVVNKLCALLSPLTERELIVKLSPNVTDIAVIAKAAEEGGATAISLINTIWGMAIDYRNGKSRIKKGIGGYSGIGIKPLALALTYRAAQAVKIPVIAMGGIYNWQDALEFFWAGASMIALGTANFIDPLAVDKVYEGLSSFCLEKQLKLKDIVGKVNK</sequence>
<feature type="domain" description="Dihydroorotate dehydrogenase catalytic" evidence="10">
    <location>
        <begin position="8"/>
        <end position="287"/>
    </location>
</feature>
<dbReference type="GO" id="GO:0005737">
    <property type="term" value="C:cytoplasm"/>
    <property type="evidence" value="ECO:0007669"/>
    <property type="project" value="UniProtKB-SubCell"/>
</dbReference>
<feature type="binding site" evidence="9">
    <location>
        <begin position="246"/>
        <end position="247"/>
    </location>
    <ligand>
        <name>FMN</name>
        <dbReference type="ChEBI" id="CHEBI:58210"/>
    </ligand>
</feature>
<dbReference type="EMBL" id="CU466930">
    <property type="protein sequence ID" value="CAO81164.1"/>
    <property type="molecule type" value="Genomic_DNA"/>
</dbReference>
<proteinExistence type="inferred from homology"/>
<feature type="binding site" evidence="9">
    <location>
        <begin position="268"/>
        <end position="269"/>
    </location>
    <ligand>
        <name>FMN</name>
        <dbReference type="ChEBI" id="CHEBI:58210"/>
    </ligand>
</feature>
<comment type="subcellular location">
    <subcellularLocation>
        <location evidence="1 9">Cytoplasm</location>
    </subcellularLocation>
</comment>
<dbReference type="InterPro" id="IPR012135">
    <property type="entry name" value="Dihydroorotate_DH_1_2"/>
</dbReference>
<feature type="binding site" evidence="9">
    <location>
        <position position="130"/>
    </location>
    <ligand>
        <name>FMN</name>
        <dbReference type="ChEBI" id="CHEBI:58210"/>
    </ligand>
</feature>
<feature type="binding site" evidence="9">
    <location>
        <begin position="47"/>
        <end position="48"/>
    </location>
    <ligand>
        <name>FMN</name>
        <dbReference type="ChEBI" id="CHEBI:58210"/>
    </ligand>
</feature>
<dbReference type="OrthoDB" id="9794954at2"/>
<keyword evidence="8 9" id="KW-0560">Oxidoreductase</keyword>
<evidence type="ECO:0000259" key="10">
    <source>
        <dbReference type="Pfam" id="PF01180"/>
    </source>
</evidence>
<dbReference type="SUPFAM" id="SSF51395">
    <property type="entry name" value="FMN-linked oxidoreductases"/>
    <property type="match status" value="1"/>
</dbReference>
<dbReference type="Gene3D" id="3.20.20.70">
    <property type="entry name" value="Aldolase class I"/>
    <property type="match status" value="1"/>
</dbReference>
<dbReference type="GO" id="GO:0044205">
    <property type="term" value="P:'de novo' UMP biosynthetic process"/>
    <property type="evidence" value="ECO:0007669"/>
    <property type="project" value="UniProtKB-UniRule"/>
</dbReference>
<evidence type="ECO:0000256" key="3">
    <source>
        <dbReference type="ARBA" id="ARBA00008008"/>
    </source>
</evidence>
<feature type="binding site" evidence="9">
    <location>
        <begin position="71"/>
        <end position="75"/>
    </location>
    <ligand>
        <name>substrate</name>
    </ligand>
</feature>
<evidence type="ECO:0000256" key="1">
    <source>
        <dbReference type="ARBA" id="ARBA00004496"/>
    </source>
</evidence>
<dbReference type="InterPro" id="IPR005720">
    <property type="entry name" value="Dihydroorotate_DH_cat"/>
</dbReference>
<dbReference type="UniPathway" id="UPA00070"/>
<keyword evidence="4 9" id="KW-0963">Cytoplasm</keyword>
<protein>
    <recommendedName>
        <fullName evidence="9">Dihydroorotate dehydrogenase</fullName>
        <shortName evidence="9">DHOD</shortName>
        <shortName evidence="9">DHODase</shortName>
        <shortName evidence="9">DHOdehase</shortName>
        <ecNumber evidence="9">1.3.-.-</ecNumber>
    </recommendedName>
</protein>
<dbReference type="eggNOG" id="COG0167">
    <property type="taxonomic scope" value="Bacteria"/>
</dbReference>
<dbReference type="Proteomes" id="UP000002019">
    <property type="component" value="Chromosome"/>
</dbReference>
<dbReference type="InterPro" id="IPR013785">
    <property type="entry name" value="Aldolase_TIM"/>
</dbReference>
<organism evidence="11 12">
    <name type="scientific">Cloacimonas acidaminovorans (strain Evry)</name>
    <dbReference type="NCBI Taxonomy" id="459349"/>
    <lineage>
        <taxon>Bacteria</taxon>
        <taxon>Pseudomonadati</taxon>
        <taxon>Candidatus Cloacimonadota</taxon>
        <taxon>Candidatus Cloacimonadia</taxon>
        <taxon>Candidatus Cloacimonadales</taxon>
        <taxon>Candidatus Cloacimonadaceae</taxon>
        <taxon>Candidatus Cloacimonas</taxon>
    </lineage>
</organism>
<dbReference type="Pfam" id="PF01180">
    <property type="entry name" value="DHO_dh"/>
    <property type="match status" value="1"/>
</dbReference>
<name>B0VIM3_CLOAI</name>
<evidence type="ECO:0000256" key="4">
    <source>
        <dbReference type="ARBA" id="ARBA00022490"/>
    </source>
</evidence>
<dbReference type="InterPro" id="IPR050074">
    <property type="entry name" value="DHO_dehydrogenase"/>
</dbReference>
<feature type="binding site" evidence="9">
    <location>
        <position position="168"/>
    </location>
    <ligand>
        <name>FMN</name>
        <dbReference type="ChEBI" id="CHEBI:58210"/>
    </ligand>
</feature>
<comment type="caution">
    <text evidence="9">Lacks conserved residue(s) required for the propagation of feature annotation.</text>
</comment>
<feature type="binding site" evidence="9">
    <location>
        <position position="130"/>
    </location>
    <ligand>
        <name>substrate</name>
    </ligand>
</feature>
<dbReference type="KEGG" id="caci:CLOAM1308"/>
<accession>B0VIM3</accession>
<dbReference type="PANTHER" id="PTHR48109">
    <property type="entry name" value="DIHYDROOROTATE DEHYDROGENASE (QUINONE), MITOCHONDRIAL-RELATED"/>
    <property type="match status" value="1"/>
</dbReference>
<dbReference type="AlphaFoldDB" id="B0VIM3"/>
<keyword evidence="5 9" id="KW-0285">Flavoprotein</keyword>
<dbReference type="InterPro" id="IPR033888">
    <property type="entry name" value="DHOD_1B"/>
</dbReference>
<dbReference type="RefSeq" id="WP_015425022.1">
    <property type="nucleotide sequence ID" value="NC_020449.1"/>
</dbReference>
<feature type="binding site" evidence="9">
    <location>
        <position position="194"/>
    </location>
    <ligand>
        <name>FMN</name>
        <dbReference type="ChEBI" id="CHEBI:58210"/>
    </ligand>
</feature>
<comment type="catalytic activity">
    <reaction evidence="9">
        <text>(S)-dihydroorotate + A = orotate + AH2</text>
        <dbReference type="Rhea" id="RHEA:18073"/>
        <dbReference type="ChEBI" id="CHEBI:13193"/>
        <dbReference type="ChEBI" id="CHEBI:17499"/>
        <dbReference type="ChEBI" id="CHEBI:30839"/>
        <dbReference type="ChEBI" id="CHEBI:30864"/>
    </reaction>
</comment>
<dbReference type="PROSITE" id="PS00911">
    <property type="entry name" value="DHODEHASE_1"/>
    <property type="match status" value="1"/>
</dbReference>
<dbReference type="NCBIfam" id="TIGR01037">
    <property type="entry name" value="pyrD_sub1_fam"/>
    <property type="match status" value="1"/>
</dbReference>
<comment type="similarity">
    <text evidence="3 9">Belongs to the dihydroorotate dehydrogenase family. Type 1 subfamily.</text>
</comment>
<evidence type="ECO:0000256" key="8">
    <source>
        <dbReference type="ARBA" id="ARBA00023002"/>
    </source>
</evidence>
<dbReference type="InterPro" id="IPR001295">
    <property type="entry name" value="Dihydroorotate_DH_CS"/>
</dbReference>
<comment type="cofactor">
    <cofactor evidence="9">
        <name>FMN</name>
        <dbReference type="ChEBI" id="CHEBI:58210"/>
    </cofactor>
    <text evidence="9">Binds 1 FMN per subunit.</text>
</comment>
<dbReference type="NCBIfam" id="NF005574">
    <property type="entry name" value="PRK07259.1"/>
    <property type="match status" value="1"/>
</dbReference>
<comment type="pathway">
    <text evidence="2 9">Pyrimidine metabolism; UMP biosynthesis via de novo pathway.</text>
</comment>
<feature type="binding site" evidence="9">
    <location>
        <begin position="195"/>
        <end position="196"/>
    </location>
    <ligand>
        <name>substrate</name>
    </ligand>
</feature>
<feature type="active site" description="Nucleophile" evidence="9">
    <location>
        <position position="133"/>
    </location>
</feature>
<evidence type="ECO:0000313" key="11">
    <source>
        <dbReference type="EMBL" id="CAO81164.1"/>
    </source>
</evidence>
<evidence type="ECO:0000256" key="6">
    <source>
        <dbReference type="ARBA" id="ARBA00022643"/>
    </source>
</evidence>
<dbReference type="HOGENOM" id="CLU_042042_0_0_0"/>
<feature type="binding site" evidence="9">
    <location>
        <position position="220"/>
    </location>
    <ligand>
        <name>FMN</name>
        <dbReference type="ChEBI" id="CHEBI:58210"/>
    </ligand>
</feature>
<keyword evidence="6 9" id="KW-0288">FMN</keyword>
<evidence type="ECO:0000313" key="12">
    <source>
        <dbReference type="Proteomes" id="UP000002019"/>
    </source>
</evidence>
<dbReference type="PANTHER" id="PTHR48109:SF1">
    <property type="entry name" value="DIHYDROOROTATE DEHYDROGENASE (FUMARATE)"/>
    <property type="match status" value="1"/>
</dbReference>
<evidence type="ECO:0000256" key="2">
    <source>
        <dbReference type="ARBA" id="ARBA00004725"/>
    </source>
</evidence>
<evidence type="ECO:0000256" key="5">
    <source>
        <dbReference type="ARBA" id="ARBA00022630"/>
    </source>
</evidence>
<keyword evidence="7 9" id="KW-0665">Pyrimidine biosynthesis</keyword>
<dbReference type="HAMAP" id="MF_00224">
    <property type="entry name" value="DHO_dh_type1"/>
    <property type="match status" value="1"/>
</dbReference>
<dbReference type="CDD" id="cd04740">
    <property type="entry name" value="DHOD_1B_like"/>
    <property type="match status" value="1"/>
</dbReference>
<dbReference type="GO" id="GO:0006207">
    <property type="term" value="P:'de novo' pyrimidine nucleobase biosynthetic process"/>
    <property type="evidence" value="ECO:0007669"/>
    <property type="project" value="InterPro"/>
</dbReference>
<gene>
    <name evidence="9 11" type="primary">pyrD</name>
    <name evidence="11" type="ordered locus">CLOAM1308</name>
</gene>
<dbReference type="InterPro" id="IPR049622">
    <property type="entry name" value="Dihydroorotate_DH_I"/>
</dbReference>
<dbReference type="PIRSF" id="PIRSF000164">
    <property type="entry name" value="DHO_oxidase"/>
    <property type="match status" value="1"/>
</dbReference>
<feature type="binding site" evidence="9">
    <location>
        <position position="47"/>
    </location>
    <ligand>
        <name>substrate</name>
    </ligand>
</feature>
<dbReference type="GO" id="GO:0004152">
    <property type="term" value="F:dihydroorotate dehydrogenase activity"/>
    <property type="evidence" value="ECO:0007669"/>
    <property type="project" value="UniProtKB-UniRule"/>
</dbReference>
<reference evidence="11 12" key="1">
    <citation type="journal article" date="2008" name="J. Bacteriol.">
        <title>'Candidatus Cloacamonas acidaminovorans': genome sequence reconstruction provides a first glimpse of a new bacterial division.</title>
        <authorList>
            <person name="Pelletier E."/>
            <person name="Kreimeyer A."/>
            <person name="Bocs S."/>
            <person name="Rouy Z."/>
            <person name="Gyapay G."/>
            <person name="Chouari R."/>
            <person name="Riviere D."/>
            <person name="Ganesan A."/>
            <person name="Daegelen P."/>
            <person name="Sghir A."/>
            <person name="Cohen G.N."/>
            <person name="Medigue C."/>
            <person name="Weissenbach J."/>
            <person name="Le Paslier D."/>
        </authorList>
    </citation>
    <scope>NUCLEOTIDE SEQUENCE [LARGE SCALE GENOMIC DNA]</scope>
    <source>
        <strain evidence="12">Evry</strain>
    </source>
</reference>
<evidence type="ECO:0000256" key="9">
    <source>
        <dbReference type="HAMAP-Rule" id="MF_00224"/>
    </source>
</evidence>
<keyword evidence="12" id="KW-1185">Reference proteome</keyword>
<dbReference type="EC" id="1.3.-.-" evidence="9"/>
<comment type="function">
    <text evidence="9">Catalyzes the conversion of dihydroorotate to orotate.</text>
</comment>
<dbReference type="InterPro" id="IPR024920">
    <property type="entry name" value="Dihydroorotate_DH_1"/>
</dbReference>
<dbReference type="STRING" id="459349.CLOAM1308"/>
<dbReference type="PROSITE" id="PS00912">
    <property type="entry name" value="DHODEHASE_2"/>
    <property type="match status" value="1"/>
</dbReference>
<evidence type="ECO:0000256" key="7">
    <source>
        <dbReference type="ARBA" id="ARBA00022975"/>
    </source>
</evidence>
<feature type="binding site" evidence="9">
    <location>
        <position position="25"/>
    </location>
    <ligand>
        <name>FMN</name>
        <dbReference type="ChEBI" id="CHEBI:58210"/>
    </ligand>
</feature>